<dbReference type="Proteomes" id="UP001107558">
    <property type="component" value="Chromosome 1"/>
</dbReference>
<keyword evidence="2" id="KW-0805">Transcription regulation</keyword>
<dbReference type="PROSITE" id="PS50112">
    <property type="entry name" value="PAS"/>
    <property type="match status" value="1"/>
</dbReference>
<dbReference type="OrthoDB" id="9978016at2759"/>
<dbReference type="EMBL" id="JADBJN010000001">
    <property type="protein sequence ID" value="KAG5682282.1"/>
    <property type="molecule type" value="Genomic_DNA"/>
</dbReference>
<dbReference type="CDD" id="cd19697">
    <property type="entry name" value="bHLH-PAS_NPAS4_PASD10"/>
    <property type="match status" value="1"/>
</dbReference>
<dbReference type="InterPro" id="IPR011598">
    <property type="entry name" value="bHLH_dom"/>
</dbReference>
<dbReference type="GO" id="GO:0005737">
    <property type="term" value="C:cytoplasm"/>
    <property type="evidence" value="ECO:0007669"/>
    <property type="project" value="InterPro"/>
</dbReference>
<evidence type="ECO:0000256" key="3">
    <source>
        <dbReference type="ARBA" id="ARBA00023125"/>
    </source>
</evidence>
<evidence type="ECO:0000256" key="2">
    <source>
        <dbReference type="ARBA" id="ARBA00023015"/>
    </source>
</evidence>
<feature type="compositionally biased region" description="Polar residues" evidence="6">
    <location>
        <begin position="622"/>
        <end position="631"/>
    </location>
</feature>
<organism evidence="9 10">
    <name type="scientific">Polypedilum vanderplanki</name>
    <name type="common">Sleeping chironomid midge</name>
    <dbReference type="NCBI Taxonomy" id="319348"/>
    <lineage>
        <taxon>Eukaryota</taxon>
        <taxon>Metazoa</taxon>
        <taxon>Ecdysozoa</taxon>
        <taxon>Arthropoda</taxon>
        <taxon>Hexapoda</taxon>
        <taxon>Insecta</taxon>
        <taxon>Pterygota</taxon>
        <taxon>Neoptera</taxon>
        <taxon>Endopterygota</taxon>
        <taxon>Diptera</taxon>
        <taxon>Nematocera</taxon>
        <taxon>Chironomoidea</taxon>
        <taxon>Chironomidae</taxon>
        <taxon>Chironominae</taxon>
        <taxon>Polypedilum</taxon>
        <taxon>Polypedilum</taxon>
    </lineage>
</organism>
<reference evidence="9" key="1">
    <citation type="submission" date="2021-03" db="EMBL/GenBank/DDBJ databases">
        <title>Chromosome level genome of the anhydrobiotic midge Polypedilum vanderplanki.</title>
        <authorList>
            <person name="Yoshida Y."/>
            <person name="Kikawada T."/>
            <person name="Gusev O."/>
        </authorList>
    </citation>
    <scope>NUCLEOTIDE SEQUENCE</scope>
    <source>
        <strain evidence="9">NIAS01</strain>
        <tissue evidence="9">Whole body or cell culture</tissue>
    </source>
</reference>
<dbReference type="NCBIfam" id="TIGR00229">
    <property type="entry name" value="sensory_box"/>
    <property type="match status" value="1"/>
</dbReference>
<dbReference type="InterPro" id="IPR035965">
    <property type="entry name" value="PAS-like_dom_sf"/>
</dbReference>
<gene>
    <name evidence="9" type="ORF">PVAND_011644</name>
</gene>
<evidence type="ECO:0000256" key="5">
    <source>
        <dbReference type="ARBA" id="ARBA00023242"/>
    </source>
</evidence>
<dbReference type="GO" id="GO:0000977">
    <property type="term" value="F:RNA polymerase II transcription regulatory region sequence-specific DNA binding"/>
    <property type="evidence" value="ECO:0007669"/>
    <property type="project" value="TreeGrafter"/>
</dbReference>
<accession>A0A9J6CJ82</accession>
<keyword evidence="3" id="KW-0238">DNA-binding</keyword>
<dbReference type="PANTHER" id="PTHR23043:SF39">
    <property type="entry name" value="DYSFUSION, ISOFORM D"/>
    <property type="match status" value="1"/>
</dbReference>
<dbReference type="GO" id="GO:0045944">
    <property type="term" value="P:positive regulation of transcription by RNA polymerase II"/>
    <property type="evidence" value="ECO:0007669"/>
    <property type="project" value="UniProtKB-ARBA"/>
</dbReference>
<proteinExistence type="predicted"/>
<evidence type="ECO:0000259" key="8">
    <source>
        <dbReference type="PROSITE" id="PS50888"/>
    </source>
</evidence>
<dbReference type="SMART" id="SM00091">
    <property type="entry name" value="PAS"/>
    <property type="match status" value="2"/>
</dbReference>
<dbReference type="Gene3D" id="3.30.450.20">
    <property type="entry name" value="PAS domain"/>
    <property type="match status" value="2"/>
</dbReference>
<name>A0A9J6CJ82_POLVA</name>
<keyword evidence="10" id="KW-1185">Reference proteome</keyword>
<keyword evidence="5" id="KW-0539">Nucleus</keyword>
<protein>
    <recommendedName>
        <fullName evidence="11">Neuronal PAS domain-containing protein 4</fullName>
    </recommendedName>
</protein>
<feature type="region of interest" description="Disordered" evidence="6">
    <location>
        <begin position="426"/>
        <end position="506"/>
    </location>
</feature>
<sequence length="731" mass="83872">MFSRFETTKSTKGASKLRRDLINSEIANLRDLLPLPQSTRQRLSQLQLMALVCVYVRKANYFQQVFKRYDNGLQNITPNIGFSKALSGFLMMLTQNGKLLYISDNAAEYLGHSMEDLLIHGDSVYDIIDKQDYNAIQSELNRSGSHIHQSTSLHNLHHHHHHSVNMDGEKRIFLCRMNVSSRNARRQMRFGDQKVVLIQGHYLSFLPLCSRNEPVFLATCTPIAMPETRECVVQGATNVFTTIHSMDMKFIHIDKNGEFHLGYTKEELNGSSWYQLVHWEYIKEAQMKHRLITQSEQDRSCIVLTRLQQKTGDFIWIHLVLQVRDSQDSNQHSVIVCTNQVLSDKEASVMLSNSWLYHYYSVQSKIQMGLTSFDGARMPQITAGSTNYYPYQPITQQHYQMHQIHQTAYEVTSQSGHHLAHYTEHYSPPVSSINHHNDINHNSPTIKESLPVDYSQQHTVGRVSPVNNSVTDSVTAQENGKSSDDYSSEPSRKKPASQDKSGDKKLNKVDYKSVRISNKKYTFKRIESLQISDSNAIESEEIPVSRAAHAYDSHNSNNNNNNDNNHIVMEMEHRDGQMLYINSSIHSTRSRISKSFSSSLPLLPPHAEQSTATAPSAEIEQWNPSPTWSENNIQKVPDIVHQQLSPYLITTPPTPMSASYIPHTSSFTFDWTPEHYVPTVGNMHEDRNIMELAPARCYFHNRPHLMNIDENNQHISHHHHHHKDETIVRNS</sequence>
<feature type="region of interest" description="Disordered" evidence="6">
    <location>
        <begin position="596"/>
        <end position="631"/>
    </location>
</feature>
<dbReference type="PANTHER" id="PTHR23043">
    <property type="entry name" value="HYPOXIA-INDUCIBLE FACTOR 1 ALPHA"/>
    <property type="match status" value="1"/>
</dbReference>
<dbReference type="CDD" id="cd00130">
    <property type="entry name" value="PAS"/>
    <property type="match status" value="2"/>
</dbReference>
<evidence type="ECO:0000313" key="10">
    <source>
        <dbReference type="Proteomes" id="UP001107558"/>
    </source>
</evidence>
<dbReference type="Pfam" id="PF23183">
    <property type="entry name" value="bHLH_NPAS4"/>
    <property type="match status" value="1"/>
</dbReference>
<dbReference type="AlphaFoldDB" id="A0A9J6CJ82"/>
<comment type="caution">
    <text evidence="9">The sequence shown here is derived from an EMBL/GenBank/DDBJ whole genome shotgun (WGS) entry which is preliminary data.</text>
</comment>
<feature type="compositionally biased region" description="Basic and acidic residues" evidence="6">
    <location>
        <begin position="490"/>
        <end position="506"/>
    </location>
</feature>
<dbReference type="SUPFAM" id="SSF55785">
    <property type="entry name" value="PYP-like sensor domain (PAS domain)"/>
    <property type="match status" value="2"/>
</dbReference>
<evidence type="ECO:0008006" key="11">
    <source>
        <dbReference type="Google" id="ProtNLM"/>
    </source>
</evidence>
<dbReference type="GO" id="GO:0046983">
    <property type="term" value="F:protein dimerization activity"/>
    <property type="evidence" value="ECO:0007669"/>
    <property type="project" value="InterPro"/>
</dbReference>
<dbReference type="Pfam" id="PF14598">
    <property type="entry name" value="PAS_11"/>
    <property type="match status" value="1"/>
</dbReference>
<feature type="compositionally biased region" description="Polar residues" evidence="6">
    <location>
        <begin position="454"/>
        <end position="480"/>
    </location>
</feature>
<dbReference type="InterPro" id="IPR001067">
    <property type="entry name" value="Nuc_translocat"/>
</dbReference>
<dbReference type="InterPro" id="IPR000014">
    <property type="entry name" value="PAS"/>
</dbReference>
<evidence type="ECO:0000256" key="6">
    <source>
        <dbReference type="SAM" id="MobiDB-lite"/>
    </source>
</evidence>
<dbReference type="InterPro" id="IPR056192">
    <property type="entry name" value="bHLH_NPAS4"/>
</dbReference>
<evidence type="ECO:0000256" key="4">
    <source>
        <dbReference type="ARBA" id="ARBA00023163"/>
    </source>
</evidence>
<evidence type="ECO:0000313" key="9">
    <source>
        <dbReference type="EMBL" id="KAG5682282.1"/>
    </source>
</evidence>
<comment type="subcellular location">
    <subcellularLocation>
        <location evidence="1">Nucleus</location>
    </subcellularLocation>
</comment>
<dbReference type="GO" id="GO:0005634">
    <property type="term" value="C:nucleus"/>
    <property type="evidence" value="ECO:0007669"/>
    <property type="project" value="UniProtKB-SubCell"/>
</dbReference>
<evidence type="ECO:0000259" key="7">
    <source>
        <dbReference type="PROSITE" id="PS50112"/>
    </source>
</evidence>
<dbReference type="FunFam" id="3.30.450.20:FF:000081">
    <property type="entry name" value="Dysfusion, isoform B"/>
    <property type="match status" value="1"/>
</dbReference>
<dbReference type="GO" id="GO:0005667">
    <property type="term" value="C:transcription regulator complex"/>
    <property type="evidence" value="ECO:0007669"/>
    <property type="project" value="InterPro"/>
</dbReference>
<feature type="domain" description="PAS" evidence="7">
    <location>
        <begin position="84"/>
        <end position="143"/>
    </location>
</feature>
<evidence type="ECO:0000256" key="1">
    <source>
        <dbReference type="ARBA" id="ARBA00004123"/>
    </source>
</evidence>
<feature type="domain" description="BHLH" evidence="8">
    <location>
        <begin position="6"/>
        <end position="59"/>
    </location>
</feature>
<dbReference type="PRINTS" id="PR00785">
    <property type="entry name" value="NCTRNSLOCATR"/>
</dbReference>
<dbReference type="PROSITE" id="PS50888">
    <property type="entry name" value="BHLH"/>
    <property type="match status" value="1"/>
</dbReference>
<dbReference type="GO" id="GO:0000981">
    <property type="term" value="F:DNA-binding transcription factor activity, RNA polymerase II-specific"/>
    <property type="evidence" value="ECO:0007669"/>
    <property type="project" value="TreeGrafter"/>
</dbReference>
<keyword evidence="4" id="KW-0804">Transcription</keyword>